<name>M0M3G8_9EURY</name>
<dbReference type="RefSeq" id="WP_006672701.1">
    <property type="nucleotide sequence ID" value="NZ_AOMA01000086.1"/>
</dbReference>
<dbReference type="AlphaFoldDB" id="M0M3G8"/>
<dbReference type="SUPFAM" id="SSF52540">
    <property type="entry name" value="P-loop containing nucleoside triphosphate hydrolases"/>
    <property type="match status" value="1"/>
</dbReference>
<dbReference type="Gene3D" id="3.40.50.300">
    <property type="entry name" value="P-loop containing nucleotide triphosphate hydrolases"/>
    <property type="match status" value="1"/>
</dbReference>
<evidence type="ECO:0008006" key="4">
    <source>
        <dbReference type="Google" id="ProtNLM"/>
    </source>
</evidence>
<comment type="caution">
    <text evidence="2">The sequence shown here is derived from an EMBL/GenBank/DDBJ whole genome shotgun (WGS) entry which is preliminary data.</text>
</comment>
<reference evidence="2 3" key="1">
    <citation type="journal article" date="2014" name="PLoS Genet.">
        <title>Phylogenetically driven sequencing of extremely halophilic archaea reveals strategies for static and dynamic osmo-response.</title>
        <authorList>
            <person name="Becker E.A."/>
            <person name="Seitzer P.M."/>
            <person name="Tritt A."/>
            <person name="Larsen D."/>
            <person name="Krusor M."/>
            <person name="Yao A.I."/>
            <person name="Wu D."/>
            <person name="Madern D."/>
            <person name="Eisen J.A."/>
            <person name="Darling A.E."/>
            <person name="Facciotti M.T."/>
        </authorList>
    </citation>
    <scope>NUCLEOTIDE SEQUENCE [LARGE SCALE GENOMIC DNA]</scope>
    <source>
        <strain evidence="2 3">JCM 10879</strain>
    </source>
</reference>
<evidence type="ECO:0000313" key="2">
    <source>
        <dbReference type="EMBL" id="EMA39149.1"/>
    </source>
</evidence>
<organism evidence="2 3">
    <name type="scientific">Halobiforma nitratireducens JCM 10879</name>
    <dbReference type="NCBI Taxonomy" id="1227454"/>
    <lineage>
        <taxon>Archaea</taxon>
        <taxon>Methanobacteriati</taxon>
        <taxon>Methanobacteriota</taxon>
        <taxon>Stenosarchaea group</taxon>
        <taxon>Halobacteria</taxon>
        <taxon>Halobacteriales</taxon>
        <taxon>Natrialbaceae</taxon>
        <taxon>Halobiforma</taxon>
    </lineage>
</organism>
<accession>M0M3G8</accession>
<dbReference type="STRING" id="1227454.C446_08896"/>
<dbReference type="InterPro" id="IPR027417">
    <property type="entry name" value="P-loop_NTPase"/>
</dbReference>
<evidence type="ECO:0000313" key="3">
    <source>
        <dbReference type="Proteomes" id="UP000011607"/>
    </source>
</evidence>
<dbReference type="Pfam" id="PF24336">
    <property type="entry name" value="DUF7504"/>
    <property type="match status" value="1"/>
</dbReference>
<dbReference type="OrthoDB" id="70318at2157"/>
<feature type="compositionally biased region" description="Polar residues" evidence="1">
    <location>
        <begin position="64"/>
        <end position="82"/>
    </location>
</feature>
<dbReference type="PATRIC" id="fig|1227454.3.peg.1802"/>
<feature type="region of interest" description="Disordered" evidence="1">
    <location>
        <begin position="63"/>
        <end position="82"/>
    </location>
</feature>
<protein>
    <recommendedName>
        <fullName evidence="4">Recombinase RecA</fullName>
    </recommendedName>
</protein>
<evidence type="ECO:0000256" key="1">
    <source>
        <dbReference type="SAM" id="MobiDB-lite"/>
    </source>
</evidence>
<dbReference type="InterPro" id="IPR055927">
    <property type="entry name" value="DUF7504"/>
</dbReference>
<dbReference type="Proteomes" id="UP000011607">
    <property type="component" value="Unassembled WGS sequence"/>
</dbReference>
<sequence length="218" mass="23520">MYDLVDVLPDAEIEPGTNVLVAGPPLTGKREIAFDILRGGMENGDGTIVVTTKDSADKVLEEFPSSSDAGTPSSDPANASTNVGVVDCVTKQRGIGTVEDDPRIKYASSPVDMTGIGIKLSEFLQEFYENRGVTRNRVLMHSVSTLLMYSDLQTVFRFLHVFTGRIQSADALGLYVIDSTSHDDQTMNTLKQLFDGAIELEPDDDGDELAIKTAGLSV</sequence>
<keyword evidence="3" id="KW-1185">Reference proteome</keyword>
<dbReference type="EMBL" id="AOMA01000086">
    <property type="protein sequence ID" value="EMA39149.1"/>
    <property type="molecule type" value="Genomic_DNA"/>
</dbReference>
<proteinExistence type="predicted"/>
<dbReference type="eggNOG" id="arCOG02452">
    <property type="taxonomic scope" value="Archaea"/>
</dbReference>
<gene>
    <name evidence="2" type="ORF">C446_08896</name>
</gene>